<protein>
    <submittedName>
        <fullName evidence="2">Uncharacterized protein</fullName>
    </submittedName>
</protein>
<evidence type="ECO:0000313" key="2">
    <source>
        <dbReference type="EMBL" id="PKI72194.1"/>
    </source>
</evidence>
<reference evidence="2 3" key="1">
    <citation type="submission" date="2017-11" db="EMBL/GenBank/DDBJ databases">
        <title>De-novo sequencing of pomegranate (Punica granatum L.) genome.</title>
        <authorList>
            <person name="Akparov Z."/>
            <person name="Amiraslanov A."/>
            <person name="Hajiyeva S."/>
            <person name="Abbasov M."/>
            <person name="Kaur K."/>
            <person name="Hamwieh A."/>
            <person name="Solovyev V."/>
            <person name="Salamov A."/>
            <person name="Braich B."/>
            <person name="Kosarev P."/>
            <person name="Mahmoud A."/>
            <person name="Hajiyev E."/>
            <person name="Babayeva S."/>
            <person name="Izzatullayeva V."/>
            <person name="Mammadov A."/>
            <person name="Mammadov A."/>
            <person name="Sharifova S."/>
            <person name="Ojaghi J."/>
            <person name="Eynullazada K."/>
            <person name="Bayramov B."/>
            <person name="Abdulazimova A."/>
            <person name="Shahmuradov I."/>
        </authorList>
    </citation>
    <scope>NUCLEOTIDE SEQUENCE [LARGE SCALE GENOMIC DNA]</scope>
    <source>
        <strain evidence="3">cv. AG2017</strain>
        <tissue evidence="2">Leaf</tissue>
    </source>
</reference>
<evidence type="ECO:0000313" key="3">
    <source>
        <dbReference type="Proteomes" id="UP000233551"/>
    </source>
</evidence>
<accession>A0A2I0KUQ0</accession>
<comment type="caution">
    <text evidence="2">The sequence shown here is derived from an EMBL/GenBank/DDBJ whole genome shotgun (WGS) entry which is preliminary data.</text>
</comment>
<dbReference type="EMBL" id="PGOL01000336">
    <property type="protein sequence ID" value="PKI72194.1"/>
    <property type="molecule type" value="Genomic_DNA"/>
</dbReference>
<gene>
    <name evidence="2" type="ORF">CRG98_007392</name>
</gene>
<feature type="non-terminal residue" evidence="2">
    <location>
        <position position="1"/>
    </location>
</feature>
<proteinExistence type="predicted"/>
<sequence>VEFFFANPGYPGFARLIPRLREPPAAHGAGNYVKGAPVTPRGFEPGKPSTIGY</sequence>
<dbReference type="Proteomes" id="UP000233551">
    <property type="component" value="Unassembled WGS sequence"/>
</dbReference>
<name>A0A2I0KUQ0_PUNGR</name>
<evidence type="ECO:0000256" key="1">
    <source>
        <dbReference type="SAM" id="MobiDB-lite"/>
    </source>
</evidence>
<dbReference type="AlphaFoldDB" id="A0A2I0KUQ0"/>
<feature type="region of interest" description="Disordered" evidence="1">
    <location>
        <begin position="28"/>
        <end position="53"/>
    </location>
</feature>
<keyword evidence="3" id="KW-1185">Reference proteome</keyword>
<organism evidence="2 3">
    <name type="scientific">Punica granatum</name>
    <name type="common">Pomegranate</name>
    <dbReference type="NCBI Taxonomy" id="22663"/>
    <lineage>
        <taxon>Eukaryota</taxon>
        <taxon>Viridiplantae</taxon>
        <taxon>Streptophyta</taxon>
        <taxon>Embryophyta</taxon>
        <taxon>Tracheophyta</taxon>
        <taxon>Spermatophyta</taxon>
        <taxon>Magnoliopsida</taxon>
        <taxon>eudicotyledons</taxon>
        <taxon>Gunneridae</taxon>
        <taxon>Pentapetalae</taxon>
        <taxon>rosids</taxon>
        <taxon>malvids</taxon>
        <taxon>Myrtales</taxon>
        <taxon>Lythraceae</taxon>
        <taxon>Punica</taxon>
    </lineage>
</organism>